<feature type="active site" description="Proton donor/acceptor" evidence="7">
    <location>
        <position position="435"/>
    </location>
</feature>
<dbReference type="GO" id="GO:0016740">
    <property type="term" value="F:transferase activity"/>
    <property type="evidence" value="ECO:0007669"/>
    <property type="project" value="UniProtKB-KW"/>
</dbReference>
<evidence type="ECO:0000256" key="8">
    <source>
        <dbReference type="SAM" id="SignalP"/>
    </source>
</evidence>
<dbReference type="GO" id="GO:0008360">
    <property type="term" value="P:regulation of cell shape"/>
    <property type="evidence" value="ECO:0007669"/>
    <property type="project" value="UniProtKB-UniRule"/>
</dbReference>
<dbReference type="InterPro" id="IPR045380">
    <property type="entry name" value="LD_TPept_scaffold_dom"/>
</dbReference>
<dbReference type="SUPFAM" id="SSF47090">
    <property type="entry name" value="PGBD-like"/>
    <property type="match status" value="1"/>
</dbReference>
<sequence>MMAMIGVKQLFKKHACYLSLFLLAAPLVATAQDVPVDHENPVQLVFTRLPAACPGLAAHLDIPAQSLLQAFYQQQGDQPIWSSSARLEALQAQLQQLADDGLDPADYRSPASALAGDALCTDLSFSQHYLQALHDLHYGRLSQARFEPMWHAHPSQLDRQAQVLAIAGPGLQDIPAAFALARPNLEQYQNLRQLYAQQRQLELPHWQPLPGGPLLRPQMQDARVPELAQRLFKEGYLSTLGNEGDTLYSGDLVSAVKSFQLSHSLQADGVIGAGTLNELNISPQMRREQLRINLERFRWLAQDMEPDSLLVNLAAAQLIVYQDGVPVWQTRTQVGRAERQTPLLKSQVTRLTLNPTWTVPPTIFREDKLPEIRRDQSFLNRQNLQVLDSEGHPLAVEDIDWDNPGNILLRQDAGPRNPLGQMAIRFPNPFSVYLHDTPSQALFNKGPRAFSSGCVRVEHALQLRDLLVSPAERVRTDELLSTGLTHEFRLSTPVPILLTYWTAQADSHGQLSYAPDIYGRDAALLVALDSKL</sequence>
<dbReference type="InterPro" id="IPR052905">
    <property type="entry name" value="LD-transpeptidase_YkuD-like"/>
</dbReference>
<comment type="pathway">
    <text evidence="1 7">Cell wall biogenesis; peptidoglycan biosynthesis.</text>
</comment>
<evidence type="ECO:0000256" key="7">
    <source>
        <dbReference type="PROSITE-ProRule" id="PRU01373"/>
    </source>
</evidence>
<feature type="signal peptide" evidence="8">
    <location>
        <begin position="1"/>
        <end position="31"/>
    </location>
</feature>
<dbReference type="Pfam" id="PF20142">
    <property type="entry name" value="Scaffold"/>
    <property type="match status" value="1"/>
</dbReference>
<dbReference type="GO" id="GO:0004180">
    <property type="term" value="F:carboxypeptidase activity"/>
    <property type="evidence" value="ECO:0007669"/>
    <property type="project" value="UniProtKB-ARBA"/>
</dbReference>
<keyword evidence="8" id="KW-0732">Signal</keyword>
<dbReference type="SUPFAM" id="SSF141523">
    <property type="entry name" value="L,D-transpeptidase catalytic domain-like"/>
    <property type="match status" value="1"/>
</dbReference>
<evidence type="ECO:0000256" key="2">
    <source>
        <dbReference type="ARBA" id="ARBA00005992"/>
    </source>
</evidence>
<dbReference type="UniPathway" id="UPA00219"/>
<dbReference type="CDD" id="cd16913">
    <property type="entry name" value="YkuD_like"/>
    <property type="match status" value="1"/>
</dbReference>
<evidence type="ECO:0000313" key="10">
    <source>
        <dbReference type="EMBL" id="AZE49684.1"/>
    </source>
</evidence>
<dbReference type="InterPro" id="IPR036365">
    <property type="entry name" value="PGBD-like_sf"/>
</dbReference>
<organism evidence="10 11">
    <name type="scientific">Pseudomonas chlororaphis</name>
    <dbReference type="NCBI Taxonomy" id="587753"/>
    <lineage>
        <taxon>Bacteria</taxon>
        <taxon>Pseudomonadati</taxon>
        <taxon>Pseudomonadota</taxon>
        <taxon>Gammaproteobacteria</taxon>
        <taxon>Pseudomonadales</taxon>
        <taxon>Pseudomonadaceae</taxon>
        <taxon>Pseudomonas</taxon>
    </lineage>
</organism>
<dbReference type="InterPro" id="IPR002477">
    <property type="entry name" value="Peptidoglycan-bd-like"/>
</dbReference>
<dbReference type="InterPro" id="IPR005490">
    <property type="entry name" value="LD_TPept_cat_dom"/>
</dbReference>
<evidence type="ECO:0000256" key="3">
    <source>
        <dbReference type="ARBA" id="ARBA00022679"/>
    </source>
</evidence>
<keyword evidence="6 7" id="KW-0961">Cell wall biogenesis/degradation</keyword>
<keyword evidence="4 7" id="KW-0133">Cell shape</keyword>
<feature type="domain" description="L,D-TPase catalytic" evidence="9">
    <location>
        <begin position="307"/>
        <end position="477"/>
    </location>
</feature>
<gene>
    <name evidence="10" type="ORF">C4K04_4015</name>
</gene>
<dbReference type="PANTHER" id="PTHR41533:SF2">
    <property type="entry name" value="BLR7131 PROTEIN"/>
    <property type="match status" value="1"/>
</dbReference>
<accession>A0A3G7TRE4</accession>
<dbReference type="GO" id="GO:0071555">
    <property type="term" value="P:cell wall organization"/>
    <property type="evidence" value="ECO:0007669"/>
    <property type="project" value="UniProtKB-UniRule"/>
</dbReference>
<name>A0A3G7TRE4_9PSED</name>
<proteinExistence type="inferred from homology"/>
<evidence type="ECO:0000256" key="5">
    <source>
        <dbReference type="ARBA" id="ARBA00022984"/>
    </source>
</evidence>
<dbReference type="Pfam" id="PF03734">
    <property type="entry name" value="YkuD"/>
    <property type="match status" value="1"/>
</dbReference>
<dbReference type="PROSITE" id="PS52029">
    <property type="entry name" value="LD_TPASE"/>
    <property type="match status" value="1"/>
</dbReference>
<evidence type="ECO:0000256" key="6">
    <source>
        <dbReference type="ARBA" id="ARBA00023316"/>
    </source>
</evidence>
<dbReference type="InterPro" id="IPR038063">
    <property type="entry name" value="Transpep_catalytic_dom"/>
</dbReference>
<reference evidence="10 11" key="1">
    <citation type="submission" date="2018-03" db="EMBL/GenBank/DDBJ databases">
        <title>Diversity of phytobeneficial traits revealed by whole-genome analysis of worldwide-isolated phenazine-producing Pseudomonas spp.</title>
        <authorList>
            <person name="Biessy A."/>
            <person name="Novinscak A."/>
            <person name="Blom J."/>
            <person name="Leger G."/>
            <person name="Thomashow L.S."/>
            <person name="Cazorla F.M."/>
            <person name="Josic D."/>
            <person name="Filion M."/>
        </authorList>
    </citation>
    <scope>NUCLEOTIDE SEQUENCE [LARGE SCALE GENOMIC DNA]</scope>
    <source>
        <strain evidence="10 11">B25</strain>
    </source>
</reference>
<dbReference type="InterPro" id="IPR036366">
    <property type="entry name" value="PGBDSf"/>
</dbReference>
<dbReference type="EMBL" id="CP027753">
    <property type="protein sequence ID" value="AZE49684.1"/>
    <property type="molecule type" value="Genomic_DNA"/>
</dbReference>
<dbReference type="AlphaFoldDB" id="A0A3G7TRE4"/>
<feature type="active site" description="Nucleophile" evidence="7">
    <location>
        <position position="454"/>
    </location>
</feature>
<evidence type="ECO:0000256" key="4">
    <source>
        <dbReference type="ARBA" id="ARBA00022960"/>
    </source>
</evidence>
<comment type="similarity">
    <text evidence="2">Belongs to the YkuD family.</text>
</comment>
<keyword evidence="3" id="KW-0808">Transferase</keyword>
<evidence type="ECO:0000313" key="11">
    <source>
        <dbReference type="Proteomes" id="UP000268048"/>
    </source>
</evidence>
<keyword evidence="5 7" id="KW-0573">Peptidoglycan synthesis</keyword>
<dbReference type="Gene3D" id="2.40.440.10">
    <property type="entry name" value="L,D-transpeptidase catalytic domain-like"/>
    <property type="match status" value="1"/>
</dbReference>
<feature type="chain" id="PRO_5018125908" evidence="8">
    <location>
        <begin position="32"/>
        <end position="532"/>
    </location>
</feature>
<dbReference type="PANTHER" id="PTHR41533">
    <property type="entry name" value="L,D-TRANSPEPTIDASE HI_1667-RELATED"/>
    <property type="match status" value="1"/>
</dbReference>
<dbReference type="Pfam" id="PF01471">
    <property type="entry name" value="PG_binding_1"/>
    <property type="match status" value="1"/>
</dbReference>
<dbReference type="Proteomes" id="UP000268048">
    <property type="component" value="Chromosome"/>
</dbReference>
<evidence type="ECO:0000259" key="9">
    <source>
        <dbReference type="PROSITE" id="PS52029"/>
    </source>
</evidence>
<protein>
    <submittedName>
        <fullName evidence="10">Cell wall degradation protein</fullName>
    </submittedName>
</protein>
<evidence type="ECO:0000256" key="1">
    <source>
        <dbReference type="ARBA" id="ARBA00004752"/>
    </source>
</evidence>
<dbReference type="Gene3D" id="1.10.101.10">
    <property type="entry name" value="PGBD-like superfamily/PGBD"/>
    <property type="match status" value="1"/>
</dbReference>
<dbReference type="GO" id="GO:0009252">
    <property type="term" value="P:peptidoglycan biosynthetic process"/>
    <property type="evidence" value="ECO:0007669"/>
    <property type="project" value="UniProtKB-UniPathway"/>
</dbReference>